<dbReference type="NCBIfam" id="TIGR00253">
    <property type="entry name" value="RNA_bind_YhbY"/>
    <property type="match status" value="1"/>
</dbReference>
<evidence type="ECO:0000256" key="1">
    <source>
        <dbReference type="ARBA" id="ARBA00022884"/>
    </source>
</evidence>
<dbReference type="Proteomes" id="UP000005380">
    <property type="component" value="Chromosome"/>
</dbReference>
<dbReference type="eggNOG" id="COG1534">
    <property type="taxonomic scope" value="Bacteria"/>
</dbReference>
<dbReference type="InterPro" id="IPR035920">
    <property type="entry name" value="YhbY-like_sf"/>
</dbReference>
<evidence type="ECO:0000256" key="2">
    <source>
        <dbReference type="PROSITE-ProRule" id="PRU00626"/>
    </source>
</evidence>
<reference evidence="4 5" key="1">
    <citation type="submission" date="2013-12" db="EMBL/GenBank/DDBJ databases">
        <authorList>
            <consortium name="DOE Joint Genome Institute"/>
            <person name="Kappler U."/>
            <person name="Huntemann M."/>
            <person name="Han J."/>
            <person name="Chen A."/>
            <person name="Kyrpides N."/>
            <person name="Mavromatis K."/>
            <person name="Markowitz V."/>
            <person name="Palaniappan K."/>
            <person name="Ivanova N."/>
            <person name="Schaumberg A."/>
            <person name="Pati A."/>
            <person name="Liolios K."/>
            <person name="Nordberg H.P."/>
            <person name="Cantor M.N."/>
            <person name="Hua S.X."/>
            <person name="Woyke T."/>
        </authorList>
    </citation>
    <scope>NUCLEOTIDE SEQUENCE [LARGE SCALE GENOMIC DNA]</scope>
    <source>
        <strain evidence="5">AL2</strain>
    </source>
</reference>
<dbReference type="EMBL" id="CP007030">
    <property type="protein sequence ID" value="AHF01433.1"/>
    <property type="molecule type" value="Genomic_DNA"/>
</dbReference>
<dbReference type="HOGENOM" id="CLU_095994_2_0_6"/>
<accession>W0DVX2</accession>
<protein>
    <submittedName>
        <fullName evidence="4">RNA-binding protein</fullName>
    </submittedName>
</protein>
<dbReference type="GO" id="GO:0003723">
    <property type="term" value="F:RNA binding"/>
    <property type="evidence" value="ECO:0007669"/>
    <property type="project" value="UniProtKB-UniRule"/>
</dbReference>
<keyword evidence="1 2" id="KW-0694">RNA-binding</keyword>
<keyword evidence="5" id="KW-1185">Reference proteome</keyword>
<proteinExistence type="predicted"/>
<dbReference type="InterPro" id="IPR017924">
    <property type="entry name" value="RNA-binding_YhbY"/>
</dbReference>
<dbReference type="PANTHER" id="PTHR40065">
    <property type="entry name" value="RNA-BINDING PROTEIN YHBY"/>
    <property type="match status" value="1"/>
</dbReference>
<dbReference type="KEGG" id="tao:THIAE_06405"/>
<dbReference type="RefSeq" id="WP_006459433.1">
    <property type="nucleotide sequence ID" value="NZ_CP007030.1"/>
</dbReference>
<dbReference type="InterPro" id="IPR051925">
    <property type="entry name" value="RNA-binding_domain"/>
</dbReference>
<dbReference type="STRING" id="717772.THIAE_06405"/>
<evidence type="ECO:0000259" key="3">
    <source>
        <dbReference type="PROSITE" id="PS51295"/>
    </source>
</evidence>
<organism evidence="4 5">
    <name type="scientific">Thiomicrospira aerophila AL3</name>
    <dbReference type="NCBI Taxonomy" id="717772"/>
    <lineage>
        <taxon>Bacteria</taxon>
        <taxon>Pseudomonadati</taxon>
        <taxon>Pseudomonadota</taxon>
        <taxon>Gammaproteobacteria</taxon>
        <taxon>Thiotrichales</taxon>
        <taxon>Piscirickettsiaceae</taxon>
        <taxon>Thiomicrospira</taxon>
    </lineage>
</organism>
<dbReference type="AlphaFoldDB" id="W0DVX2"/>
<evidence type="ECO:0000313" key="4">
    <source>
        <dbReference type="EMBL" id="AHF01433.1"/>
    </source>
</evidence>
<dbReference type="InParanoid" id="W0DVX2"/>
<dbReference type="OrthoDB" id="9797519at2"/>
<dbReference type="Pfam" id="PF01985">
    <property type="entry name" value="CRS1_YhbY"/>
    <property type="match status" value="1"/>
</dbReference>
<gene>
    <name evidence="4" type="ORF">THIAE_06405</name>
</gene>
<dbReference type="FunCoup" id="W0DVX2">
    <property type="interactions" value="244"/>
</dbReference>
<dbReference type="InterPro" id="IPR001890">
    <property type="entry name" value="RNA-binding_CRM"/>
</dbReference>
<dbReference type="Gene3D" id="3.30.110.60">
    <property type="entry name" value="YhbY-like"/>
    <property type="match status" value="1"/>
</dbReference>
<dbReference type="SUPFAM" id="SSF75471">
    <property type="entry name" value="YhbY-like"/>
    <property type="match status" value="1"/>
</dbReference>
<sequence>MTTLTKTQLKYLKGLGHHLNPVILVGAQGITDNLLKELNNALSHHELIKIKIAHDDRDARRAMNDEILTASKAQLVGAIGKTFILYRTNPKEPKISLPR</sequence>
<dbReference type="PANTHER" id="PTHR40065:SF3">
    <property type="entry name" value="RNA-BINDING PROTEIN YHBY"/>
    <property type="match status" value="1"/>
</dbReference>
<evidence type="ECO:0000313" key="5">
    <source>
        <dbReference type="Proteomes" id="UP000005380"/>
    </source>
</evidence>
<dbReference type="SMART" id="SM01103">
    <property type="entry name" value="CRS1_YhbY"/>
    <property type="match status" value="1"/>
</dbReference>
<feature type="domain" description="CRM" evidence="3">
    <location>
        <begin position="2"/>
        <end position="98"/>
    </location>
</feature>
<dbReference type="PROSITE" id="PS51295">
    <property type="entry name" value="CRM"/>
    <property type="match status" value="1"/>
</dbReference>
<name>W0DVX2_9GAMM</name>